<dbReference type="KEGG" id="cfo:105253027"/>
<reference evidence="2 3" key="1">
    <citation type="journal article" date="2010" name="Science">
        <title>Genomic comparison of the ants Camponotus floridanus and Harpegnathos saltator.</title>
        <authorList>
            <person name="Bonasio R."/>
            <person name="Zhang G."/>
            <person name="Ye C."/>
            <person name="Mutti N.S."/>
            <person name="Fang X."/>
            <person name="Qin N."/>
            <person name="Donahue G."/>
            <person name="Yang P."/>
            <person name="Li Q."/>
            <person name="Li C."/>
            <person name="Zhang P."/>
            <person name="Huang Z."/>
            <person name="Berger S.L."/>
            <person name="Reinberg D."/>
            <person name="Wang J."/>
            <person name="Liebig J."/>
        </authorList>
    </citation>
    <scope>NUCLEOTIDE SEQUENCE [LARGE SCALE GENOMIC DNA]</scope>
    <source>
        <strain evidence="3">C129</strain>
    </source>
</reference>
<dbReference type="PANTHER" id="PTHR11012:SF57">
    <property type="entry name" value="LD10016P"/>
    <property type="match status" value="1"/>
</dbReference>
<dbReference type="Pfam" id="PF02958">
    <property type="entry name" value="EcKL"/>
    <property type="match status" value="1"/>
</dbReference>
<dbReference type="Proteomes" id="UP000000311">
    <property type="component" value="Unassembled WGS sequence"/>
</dbReference>
<evidence type="ECO:0000313" key="2">
    <source>
        <dbReference type="EMBL" id="EFN66534.1"/>
    </source>
</evidence>
<dbReference type="EMBL" id="GL439967">
    <property type="protein sequence ID" value="EFN66534.1"/>
    <property type="molecule type" value="Genomic_DNA"/>
</dbReference>
<organism evidence="3">
    <name type="scientific">Camponotus floridanus</name>
    <name type="common">Florida carpenter ant</name>
    <dbReference type="NCBI Taxonomy" id="104421"/>
    <lineage>
        <taxon>Eukaryota</taxon>
        <taxon>Metazoa</taxon>
        <taxon>Ecdysozoa</taxon>
        <taxon>Arthropoda</taxon>
        <taxon>Hexapoda</taxon>
        <taxon>Insecta</taxon>
        <taxon>Pterygota</taxon>
        <taxon>Neoptera</taxon>
        <taxon>Endopterygota</taxon>
        <taxon>Hymenoptera</taxon>
        <taxon>Apocrita</taxon>
        <taxon>Aculeata</taxon>
        <taxon>Formicoidea</taxon>
        <taxon>Formicidae</taxon>
        <taxon>Formicinae</taxon>
        <taxon>Camponotus</taxon>
    </lineage>
</organism>
<dbReference type="FunCoup" id="E2AJ94">
    <property type="interactions" value="10"/>
</dbReference>
<dbReference type="SMART" id="SM00587">
    <property type="entry name" value="CHK"/>
    <property type="match status" value="1"/>
</dbReference>
<dbReference type="PANTHER" id="PTHR11012">
    <property type="entry name" value="PROTEIN KINASE-LIKE DOMAIN-CONTAINING"/>
    <property type="match status" value="1"/>
</dbReference>
<dbReference type="InterPro" id="IPR004119">
    <property type="entry name" value="EcKL"/>
</dbReference>
<dbReference type="OrthoDB" id="5396515at2759"/>
<accession>E2AJ94</accession>
<dbReference type="InterPro" id="IPR011009">
    <property type="entry name" value="Kinase-like_dom_sf"/>
</dbReference>
<evidence type="ECO:0000259" key="1">
    <source>
        <dbReference type="SMART" id="SM00587"/>
    </source>
</evidence>
<dbReference type="SUPFAM" id="SSF56112">
    <property type="entry name" value="Protein kinase-like (PK-like)"/>
    <property type="match status" value="1"/>
</dbReference>
<feature type="domain" description="CHK kinase-like" evidence="1">
    <location>
        <begin position="142"/>
        <end position="338"/>
    </location>
</feature>
<dbReference type="InterPro" id="IPR015897">
    <property type="entry name" value="CHK_kinase-like"/>
</dbReference>
<gene>
    <name evidence="2" type="ORF">EAG_11028</name>
</gene>
<dbReference type="InParanoid" id="E2AJ94"/>
<sequence>MSQSKNRINLNEVSDKFTEELLTDILCKEYNGKKVQLTDWDFGEGFTKGDSYLSTVNKGKIYGIIDDDTQQHVQVNFVVKAIPKNIGRRKTFRSADFFRNEIIFYTQIVPKFEKFLADKGQSNLLCIPRHLISYTDGENDFIVLEDVSFLGFGPASRQNCMDWSECTVMLKALARFHAISFAYRDQKKEEFIKLASNLNELYFDNHTWNWYQRFHERLVGVAKHALAIEYPNSKAEKQFNSYELGELYHMCSKCCDKKDAPTSVISEGDCWAPNFLVRDVGQDQKEALLLDFQLARWSNPITDLSFLIYSCTLKSFRDQYFDDILKTYHSDLSNVIKSLGSDPEKIYPWDLFMKEVKEFFFFGLVFSLESIPFGLLDPSEAFDLDDIIKNDEAVNVSDVMTVSNIKTSIGRQRLADVIVHGVEHGYL</sequence>
<keyword evidence="3" id="KW-1185">Reference proteome</keyword>
<name>E2AJ94_CAMFO</name>
<dbReference type="OMA" id="AHINIAF"/>
<protein>
    <recommendedName>
        <fullName evidence="1">CHK kinase-like domain-containing protein</fullName>
    </recommendedName>
</protein>
<dbReference type="Gene3D" id="3.90.1200.10">
    <property type="match status" value="1"/>
</dbReference>
<proteinExistence type="predicted"/>
<dbReference type="AlphaFoldDB" id="E2AJ94"/>
<evidence type="ECO:0000313" key="3">
    <source>
        <dbReference type="Proteomes" id="UP000000311"/>
    </source>
</evidence>